<evidence type="ECO:0000256" key="7">
    <source>
        <dbReference type="ARBA" id="ARBA00023136"/>
    </source>
</evidence>
<evidence type="ECO:0000256" key="2">
    <source>
        <dbReference type="ARBA" id="ARBA00022448"/>
    </source>
</evidence>
<dbReference type="Proteomes" id="UP001153076">
    <property type="component" value="Unassembled WGS sequence"/>
</dbReference>
<sequence>MVLASSLLSLGTPLLNPRRPSVISHPRRDHHVKPLNLFQFGQFSGTHLPNQLRNCRPRCLSQSQSQSQPTKKLTQDVEEEEQEDEEEDEVKTQQAQVQKYESERLFSNLNQATLKREPGSLSSSIFLVAGTTVGAGILAIPAVTQASGFLASAVACIGCWIFMVVTGLLIAEVNVNTMCELGSGGVSLVVLHPLTNFRIVNTLNERLRIKCPLPFFPSLWKINAMCY</sequence>
<keyword evidence="11" id="KW-1185">Reference proteome</keyword>
<evidence type="ECO:0000256" key="9">
    <source>
        <dbReference type="SAM" id="Phobius"/>
    </source>
</evidence>
<feature type="compositionally biased region" description="Acidic residues" evidence="8">
    <location>
        <begin position="76"/>
        <end position="89"/>
    </location>
</feature>
<dbReference type="GO" id="GO:0003333">
    <property type="term" value="P:amino acid transmembrane transport"/>
    <property type="evidence" value="ECO:0007669"/>
    <property type="project" value="InterPro"/>
</dbReference>
<dbReference type="PANTHER" id="PTHR32195">
    <property type="entry name" value="OS07G0662800 PROTEIN"/>
    <property type="match status" value="1"/>
</dbReference>
<accession>A0A9Q1KX92</accession>
<comment type="subcellular location">
    <subcellularLocation>
        <location evidence="1">Cell inner membrane</location>
        <topology evidence="1">Multi-pass membrane protein</topology>
    </subcellularLocation>
</comment>
<comment type="caution">
    <text evidence="10">The sequence shown here is derived from an EMBL/GenBank/DDBJ whole genome shotgun (WGS) entry which is preliminary data.</text>
</comment>
<keyword evidence="4" id="KW-0997">Cell inner membrane</keyword>
<reference evidence="10" key="1">
    <citation type="submission" date="2022-04" db="EMBL/GenBank/DDBJ databases">
        <title>Carnegiea gigantea Genome sequencing and assembly v2.</title>
        <authorList>
            <person name="Copetti D."/>
            <person name="Sanderson M.J."/>
            <person name="Burquez A."/>
            <person name="Wojciechowski M.F."/>
        </authorList>
    </citation>
    <scope>NUCLEOTIDE SEQUENCE</scope>
    <source>
        <strain evidence="10">SGP5-SGP5p</strain>
        <tissue evidence="10">Aerial part</tissue>
    </source>
</reference>
<dbReference type="AlphaFoldDB" id="A0A9Q1KX92"/>
<name>A0A9Q1KX92_9CARY</name>
<evidence type="ECO:0000256" key="5">
    <source>
        <dbReference type="ARBA" id="ARBA00022692"/>
    </source>
</evidence>
<evidence type="ECO:0000313" key="11">
    <source>
        <dbReference type="Proteomes" id="UP001153076"/>
    </source>
</evidence>
<evidence type="ECO:0000313" key="10">
    <source>
        <dbReference type="EMBL" id="KAJ8450573.1"/>
    </source>
</evidence>
<proteinExistence type="predicted"/>
<keyword evidence="2" id="KW-0813">Transport</keyword>
<keyword evidence="5 9" id="KW-0812">Transmembrane</keyword>
<dbReference type="Pfam" id="PF03222">
    <property type="entry name" value="Trp_Tyr_perm"/>
    <property type="match status" value="1"/>
</dbReference>
<evidence type="ECO:0000256" key="4">
    <source>
        <dbReference type="ARBA" id="ARBA00022519"/>
    </source>
</evidence>
<protein>
    <recommendedName>
        <fullName evidence="12">Tryptophan/tyrosine permease</fullName>
    </recommendedName>
</protein>
<feature type="region of interest" description="Disordered" evidence="8">
    <location>
        <begin position="58"/>
        <end position="94"/>
    </location>
</feature>
<keyword evidence="7 9" id="KW-0472">Membrane</keyword>
<dbReference type="GO" id="GO:0005886">
    <property type="term" value="C:plasma membrane"/>
    <property type="evidence" value="ECO:0007669"/>
    <property type="project" value="UniProtKB-SubCell"/>
</dbReference>
<dbReference type="PANTHER" id="PTHR32195:SF26">
    <property type="entry name" value="TRYPTOPHAN OR TYROSINE TRANSPORTER PROTEIN"/>
    <property type="match status" value="1"/>
</dbReference>
<feature type="transmembrane region" description="Helical" evidence="9">
    <location>
        <begin position="149"/>
        <end position="171"/>
    </location>
</feature>
<gene>
    <name evidence="10" type="ORF">Cgig2_020210</name>
</gene>
<evidence type="ECO:0000256" key="3">
    <source>
        <dbReference type="ARBA" id="ARBA00022475"/>
    </source>
</evidence>
<feature type="transmembrane region" description="Helical" evidence="9">
    <location>
        <begin position="125"/>
        <end position="143"/>
    </location>
</feature>
<dbReference type="OrthoDB" id="1746199at2759"/>
<evidence type="ECO:0000256" key="8">
    <source>
        <dbReference type="SAM" id="MobiDB-lite"/>
    </source>
</evidence>
<keyword evidence="6 9" id="KW-1133">Transmembrane helix</keyword>
<keyword evidence="3" id="KW-1003">Cell membrane</keyword>
<dbReference type="EMBL" id="JAKOGI010000014">
    <property type="protein sequence ID" value="KAJ8450573.1"/>
    <property type="molecule type" value="Genomic_DNA"/>
</dbReference>
<evidence type="ECO:0008006" key="12">
    <source>
        <dbReference type="Google" id="ProtNLM"/>
    </source>
</evidence>
<evidence type="ECO:0000256" key="6">
    <source>
        <dbReference type="ARBA" id="ARBA00022989"/>
    </source>
</evidence>
<organism evidence="10 11">
    <name type="scientific">Carnegiea gigantea</name>
    <dbReference type="NCBI Taxonomy" id="171969"/>
    <lineage>
        <taxon>Eukaryota</taxon>
        <taxon>Viridiplantae</taxon>
        <taxon>Streptophyta</taxon>
        <taxon>Embryophyta</taxon>
        <taxon>Tracheophyta</taxon>
        <taxon>Spermatophyta</taxon>
        <taxon>Magnoliopsida</taxon>
        <taxon>eudicotyledons</taxon>
        <taxon>Gunneridae</taxon>
        <taxon>Pentapetalae</taxon>
        <taxon>Caryophyllales</taxon>
        <taxon>Cactineae</taxon>
        <taxon>Cactaceae</taxon>
        <taxon>Cactoideae</taxon>
        <taxon>Echinocereeae</taxon>
        <taxon>Carnegiea</taxon>
    </lineage>
</organism>
<dbReference type="InterPro" id="IPR018227">
    <property type="entry name" value="Amino_acid_transport_2"/>
</dbReference>
<evidence type="ECO:0000256" key="1">
    <source>
        <dbReference type="ARBA" id="ARBA00004429"/>
    </source>
</evidence>